<evidence type="ECO:0000313" key="1">
    <source>
        <dbReference type="EMBL" id="JAH52761.1"/>
    </source>
</evidence>
<reference evidence="1" key="1">
    <citation type="submission" date="2014-11" db="EMBL/GenBank/DDBJ databases">
        <authorList>
            <person name="Amaro Gonzalez C."/>
        </authorList>
    </citation>
    <scope>NUCLEOTIDE SEQUENCE</scope>
</reference>
<organism evidence="1">
    <name type="scientific">Anguilla anguilla</name>
    <name type="common">European freshwater eel</name>
    <name type="synonym">Muraena anguilla</name>
    <dbReference type="NCBI Taxonomy" id="7936"/>
    <lineage>
        <taxon>Eukaryota</taxon>
        <taxon>Metazoa</taxon>
        <taxon>Chordata</taxon>
        <taxon>Craniata</taxon>
        <taxon>Vertebrata</taxon>
        <taxon>Euteleostomi</taxon>
        <taxon>Actinopterygii</taxon>
        <taxon>Neopterygii</taxon>
        <taxon>Teleostei</taxon>
        <taxon>Anguilliformes</taxon>
        <taxon>Anguillidae</taxon>
        <taxon>Anguilla</taxon>
    </lineage>
</organism>
<dbReference type="EMBL" id="GBXM01055816">
    <property type="protein sequence ID" value="JAH52761.1"/>
    <property type="molecule type" value="Transcribed_RNA"/>
</dbReference>
<sequence>MHVFIDPVTDGSKACFVAEYLYQYKWKILTEI</sequence>
<name>A0A0E9TGR7_ANGAN</name>
<proteinExistence type="predicted"/>
<dbReference type="AlphaFoldDB" id="A0A0E9TGR7"/>
<protein>
    <submittedName>
        <fullName evidence="1">Uncharacterized protein</fullName>
    </submittedName>
</protein>
<accession>A0A0E9TGR7</accession>
<reference evidence="1" key="2">
    <citation type="journal article" date="2015" name="Fish Shellfish Immunol.">
        <title>Early steps in the European eel (Anguilla anguilla)-Vibrio vulnificus interaction in the gills: Role of the RtxA13 toxin.</title>
        <authorList>
            <person name="Callol A."/>
            <person name="Pajuelo D."/>
            <person name="Ebbesson L."/>
            <person name="Teles M."/>
            <person name="MacKenzie S."/>
            <person name="Amaro C."/>
        </authorList>
    </citation>
    <scope>NUCLEOTIDE SEQUENCE</scope>
</reference>